<feature type="compositionally biased region" description="Acidic residues" evidence="9">
    <location>
        <begin position="55"/>
        <end position="69"/>
    </location>
</feature>
<sequence>MAAMKQILSMKLEQRLSPQQIQLMKLLEVPTMELDQRIKKELEENPALEEGKEENPDDLFEDSEPDYEDDTRTEAEMEFDVSEYLDDDADYKTHVNNKGKDDDDVYMPLAQGSSFQERLMEQVSLRYLSEKEDIIAETIIGNLDEDGYLSRDIESIVDDLAFSQNVSVTEEEVEAVLEIVQDLEPAGIGARNLQECLLLQLKRKQDGNITRYTAKIILEDYYDEFTKKHYDKIKSKLEIEEEDLKEAIAEIVRLNPRPGGSSKEAGKPLGTITPDFMVMEHEGKLELTLNGRNAPELRVSRGYENMLRSYAEGAKTSKGDKEAVLFVKQKLDAAKWFIDAMRQRQETLYFTMRAIVEYQREYFLTGDESNLKPMILRDISELVGLDISTISRVANSKYVQTNYGIFPLRHFFSESIVSDSGEEVSTREVKQILAEAVENENKRKPLTDDKLAEIIKEKGYTIARRTVAKYREQMNIPVARLRKEL</sequence>
<evidence type="ECO:0000256" key="2">
    <source>
        <dbReference type="ARBA" id="ARBA00022478"/>
    </source>
</evidence>
<feature type="region of interest" description="Disordered" evidence="9">
    <location>
        <begin position="38"/>
        <end position="70"/>
    </location>
</feature>
<keyword evidence="13" id="KW-1185">Reference proteome</keyword>
<name>A0ABP3Y0F2_9FLAO</name>
<keyword evidence="6" id="KW-0731">Sigma factor</keyword>
<dbReference type="Gene3D" id="1.10.10.1330">
    <property type="entry name" value="RNA polymerase sigma-54 factor, core-binding domain"/>
    <property type="match status" value="1"/>
</dbReference>
<keyword evidence="7" id="KW-0238">DNA-binding</keyword>
<dbReference type="PIRSF" id="PIRSF000774">
    <property type="entry name" value="RpoN"/>
    <property type="match status" value="1"/>
</dbReference>
<dbReference type="PRINTS" id="PR00045">
    <property type="entry name" value="SIGMA54FCT"/>
</dbReference>
<feature type="domain" description="RNA polymerase sigma factor 54 core-binding" evidence="11">
    <location>
        <begin position="110"/>
        <end position="303"/>
    </location>
</feature>
<evidence type="ECO:0000313" key="12">
    <source>
        <dbReference type="EMBL" id="GAA0873711.1"/>
    </source>
</evidence>
<evidence type="ECO:0000256" key="3">
    <source>
        <dbReference type="ARBA" id="ARBA00022679"/>
    </source>
</evidence>
<keyword evidence="8" id="KW-0804">Transcription</keyword>
<comment type="similarity">
    <text evidence="1">Belongs to the sigma-54 factor family.</text>
</comment>
<dbReference type="PANTHER" id="PTHR32248">
    <property type="entry name" value="RNA POLYMERASE SIGMA-54 FACTOR"/>
    <property type="match status" value="1"/>
</dbReference>
<reference evidence="13" key="1">
    <citation type="journal article" date="2019" name="Int. J. Syst. Evol. Microbiol.">
        <title>The Global Catalogue of Microorganisms (GCM) 10K type strain sequencing project: providing services to taxonomists for standard genome sequencing and annotation.</title>
        <authorList>
            <consortium name="The Broad Institute Genomics Platform"/>
            <consortium name="The Broad Institute Genome Sequencing Center for Infectious Disease"/>
            <person name="Wu L."/>
            <person name="Ma J."/>
        </authorList>
    </citation>
    <scope>NUCLEOTIDE SEQUENCE [LARGE SCALE GENOMIC DNA]</scope>
    <source>
        <strain evidence="13">JCM 16083</strain>
    </source>
</reference>
<evidence type="ECO:0000256" key="1">
    <source>
        <dbReference type="ARBA" id="ARBA00008798"/>
    </source>
</evidence>
<gene>
    <name evidence="12" type="primary">rpoN</name>
    <name evidence="12" type="ORF">GCM10009118_01190</name>
</gene>
<dbReference type="EMBL" id="BAAAFH010000003">
    <property type="protein sequence ID" value="GAA0873711.1"/>
    <property type="molecule type" value="Genomic_DNA"/>
</dbReference>
<evidence type="ECO:0000313" key="13">
    <source>
        <dbReference type="Proteomes" id="UP001501126"/>
    </source>
</evidence>
<feature type="compositionally biased region" description="Basic and acidic residues" evidence="9">
    <location>
        <begin position="38"/>
        <end position="54"/>
    </location>
</feature>
<dbReference type="InterPro" id="IPR007634">
    <property type="entry name" value="RNA_pol_sigma_54_DNA-bd"/>
</dbReference>
<dbReference type="PROSITE" id="PS50044">
    <property type="entry name" value="SIGMA54_3"/>
    <property type="match status" value="1"/>
</dbReference>
<dbReference type="Gene3D" id="1.10.10.60">
    <property type="entry name" value="Homeodomain-like"/>
    <property type="match status" value="1"/>
</dbReference>
<organism evidence="12 13">
    <name type="scientific">Wandonia haliotis</name>
    <dbReference type="NCBI Taxonomy" id="574963"/>
    <lineage>
        <taxon>Bacteria</taxon>
        <taxon>Pseudomonadati</taxon>
        <taxon>Bacteroidota</taxon>
        <taxon>Flavobacteriia</taxon>
        <taxon>Flavobacteriales</taxon>
        <taxon>Crocinitomicaceae</taxon>
        <taxon>Wandonia</taxon>
    </lineage>
</organism>
<evidence type="ECO:0000256" key="4">
    <source>
        <dbReference type="ARBA" id="ARBA00022695"/>
    </source>
</evidence>
<dbReference type="RefSeq" id="WP_343784013.1">
    <property type="nucleotide sequence ID" value="NZ_BAAAFH010000003.1"/>
</dbReference>
<evidence type="ECO:0000259" key="11">
    <source>
        <dbReference type="Pfam" id="PF04963"/>
    </source>
</evidence>
<keyword evidence="5" id="KW-0805">Transcription regulation</keyword>
<keyword evidence="4" id="KW-0548">Nucleotidyltransferase</keyword>
<keyword evidence="2" id="KW-0240">DNA-directed RNA polymerase</keyword>
<dbReference type="NCBIfam" id="TIGR02395">
    <property type="entry name" value="rpoN_sigma"/>
    <property type="match status" value="1"/>
</dbReference>
<keyword evidence="3" id="KW-0808">Transferase</keyword>
<dbReference type="InterPro" id="IPR000394">
    <property type="entry name" value="RNA_pol_sigma_54"/>
</dbReference>
<evidence type="ECO:0000256" key="6">
    <source>
        <dbReference type="ARBA" id="ARBA00023082"/>
    </source>
</evidence>
<dbReference type="Pfam" id="PF00309">
    <property type="entry name" value="Sigma54_AID"/>
    <property type="match status" value="1"/>
</dbReference>
<evidence type="ECO:0000259" key="10">
    <source>
        <dbReference type="Pfam" id="PF04552"/>
    </source>
</evidence>
<evidence type="ECO:0000256" key="5">
    <source>
        <dbReference type="ARBA" id="ARBA00023015"/>
    </source>
</evidence>
<dbReference type="PANTHER" id="PTHR32248:SF4">
    <property type="entry name" value="RNA POLYMERASE SIGMA-54 FACTOR"/>
    <property type="match status" value="1"/>
</dbReference>
<dbReference type="Proteomes" id="UP001501126">
    <property type="component" value="Unassembled WGS sequence"/>
</dbReference>
<evidence type="ECO:0000256" key="9">
    <source>
        <dbReference type="SAM" id="MobiDB-lite"/>
    </source>
</evidence>
<dbReference type="Pfam" id="PF04963">
    <property type="entry name" value="Sigma54_CBD"/>
    <property type="match status" value="1"/>
</dbReference>
<proteinExistence type="inferred from homology"/>
<evidence type="ECO:0000256" key="7">
    <source>
        <dbReference type="ARBA" id="ARBA00023125"/>
    </source>
</evidence>
<feature type="domain" description="RNA polymerase sigma factor 54 DNA-binding" evidence="10">
    <location>
        <begin position="326"/>
        <end position="483"/>
    </location>
</feature>
<dbReference type="PROSITE" id="PS00718">
    <property type="entry name" value="SIGMA54_2"/>
    <property type="match status" value="1"/>
</dbReference>
<accession>A0ABP3Y0F2</accession>
<comment type="caution">
    <text evidence="12">The sequence shown here is derived from an EMBL/GenBank/DDBJ whole genome shotgun (WGS) entry which is preliminary data.</text>
</comment>
<evidence type="ECO:0000256" key="8">
    <source>
        <dbReference type="ARBA" id="ARBA00023163"/>
    </source>
</evidence>
<protein>
    <submittedName>
        <fullName evidence="12">RNA polymerase factor sigma-54</fullName>
    </submittedName>
</protein>
<dbReference type="InterPro" id="IPR038709">
    <property type="entry name" value="RpoN_core-bd_sf"/>
</dbReference>
<dbReference type="InterPro" id="IPR007046">
    <property type="entry name" value="RNA_pol_sigma_54_core-bd"/>
</dbReference>
<dbReference type="Pfam" id="PF04552">
    <property type="entry name" value="Sigma54_DBD"/>
    <property type="match status" value="1"/>
</dbReference>